<proteinExistence type="predicted"/>
<dbReference type="PANTHER" id="PTHR15032:SF36">
    <property type="entry name" value="METALLO-BETA-LACTAMASE DOMAIN-CONTAINING PROTEIN"/>
    <property type="match status" value="1"/>
</dbReference>
<dbReference type="Gene3D" id="3.60.15.10">
    <property type="entry name" value="Ribonuclease Z/Hydroxyacylglutathione hydrolase-like"/>
    <property type="match status" value="1"/>
</dbReference>
<dbReference type="PIRSF" id="PIRSF038896">
    <property type="entry name" value="NAPE-PLD"/>
    <property type="match status" value="1"/>
</dbReference>
<evidence type="ECO:0000313" key="2">
    <source>
        <dbReference type="EMBL" id="MBM7838644.1"/>
    </source>
</evidence>
<evidence type="ECO:0000313" key="3">
    <source>
        <dbReference type="Proteomes" id="UP001179280"/>
    </source>
</evidence>
<dbReference type="InterPro" id="IPR001279">
    <property type="entry name" value="Metallo-B-lactamas"/>
</dbReference>
<dbReference type="Proteomes" id="UP001179280">
    <property type="component" value="Unassembled WGS sequence"/>
</dbReference>
<feature type="domain" description="Metallo-beta-lactamase" evidence="1">
    <location>
        <begin position="74"/>
        <end position="265"/>
    </location>
</feature>
<name>A0ABS2SW05_9BACI</name>
<dbReference type="EMBL" id="JAFBCV010000005">
    <property type="protein sequence ID" value="MBM7838644.1"/>
    <property type="molecule type" value="Genomic_DNA"/>
</dbReference>
<dbReference type="SUPFAM" id="SSF56281">
    <property type="entry name" value="Metallo-hydrolase/oxidoreductase"/>
    <property type="match status" value="1"/>
</dbReference>
<sequence>MTRKRYENIDQIKNNHTFLDFIKWYKERMVKKKDLSETIAFTKSPSFKNIHMEKFNSITWIGHATFLIQLNGMNILTDPVWSNFMGTTKRAVPNPFPISSLPAIDYVLISHGHFDHLDFKTLKLIPGNPTVLIPSGLKHLFVKKGYPSEAVFEFNWWDNWKENGVSFTFTPAQHWVRRGLFDMNQSHWGGWHIETQAKTVYFAGDSGYFDEFKKIKQTLQAIDYALLPIGAYEPEWFMEIDHMQPEQAVEAFLDLQANTFIPMHYGTFRLADDTGPEALKKLHDYWRKKNIPEEQKKVLPIGSTLWI</sequence>
<dbReference type="PANTHER" id="PTHR15032">
    <property type="entry name" value="N-ACYL-PHOSPHATIDYLETHANOLAMINE-HYDROLYZING PHOSPHOLIPASE D"/>
    <property type="match status" value="1"/>
</dbReference>
<organism evidence="2 3">
    <name type="scientific">Shouchella xiaoxiensis</name>
    <dbReference type="NCBI Taxonomy" id="766895"/>
    <lineage>
        <taxon>Bacteria</taxon>
        <taxon>Bacillati</taxon>
        <taxon>Bacillota</taxon>
        <taxon>Bacilli</taxon>
        <taxon>Bacillales</taxon>
        <taxon>Bacillaceae</taxon>
        <taxon>Shouchella</taxon>
    </lineage>
</organism>
<accession>A0ABS2SW05</accession>
<keyword evidence="3" id="KW-1185">Reference proteome</keyword>
<evidence type="ECO:0000259" key="1">
    <source>
        <dbReference type="Pfam" id="PF12706"/>
    </source>
</evidence>
<dbReference type="InterPro" id="IPR024884">
    <property type="entry name" value="NAPE-PLD"/>
</dbReference>
<reference evidence="2" key="1">
    <citation type="submission" date="2021-01" db="EMBL/GenBank/DDBJ databases">
        <title>Genomic Encyclopedia of Type Strains, Phase IV (KMG-IV): sequencing the most valuable type-strain genomes for metagenomic binning, comparative biology and taxonomic classification.</title>
        <authorList>
            <person name="Goeker M."/>
        </authorList>
    </citation>
    <scope>NUCLEOTIDE SEQUENCE</scope>
    <source>
        <strain evidence="2">DSM 21943</strain>
    </source>
</reference>
<dbReference type="Pfam" id="PF12706">
    <property type="entry name" value="Lactamase_B_2"/>
    <property type="match status" value="1"/>
</dbReference>
<protein>
    <submittedName>
        <fullName evidence="2">L-ascorbate metabolism protein UlaG (Beta-lactamase superfamily)</fullName>
    </submittedName>
</protein>
<gene>
    <name evidence="2" type="ORF">JOC54_001903</name>
</gene>
<comment type="caution">
    <text evidence="2">The sequence shown here is derived from an EMBL/GenBank/DDBJ whole genome shotgun (WGS) entry which is preliminary data.</text>
</comment>
<dbReference type="RefSeq" id="WP_204465884.1">
    <property type="nucleotide sequence ID" value="NZ_JAFBCV010000005.1"/>
</dbReference>
<dbReference type="InterPro" id="IPR036866">
    <property type="entry name" value="RibonucZ/Hydroxyglut_hydro"/>
</dbReference>